<evidence type="ECO:0000313" key="2">
    <source>
        <dbReference type="Proteomes" id="UP000028864"/>
    </source>
</evidence>
<dbReference type="Proteomes" id="UP000028864">
    <property type="component" value="Unassembled WGS sequence"/>
</dbReference>
<organism evidence="1 2">
    <name type="scientific">Mycolicibacterium neoaurum</name>
    <name type="common">Mycobacterium neoaurum</name>
    <dbReference type="NCBI Taxonomy" id="1795"/>
    <lineage>
        <taxon>Bacteria</taxon>
        <taxon>Bacillati</taxon>
        <taxon>Actinomycetota</taxon>
        <taxon>Actinomycetes</taxon>
        <taxon>Mycobacteriales</taxon>
        <taxon>Mycobacteriaceae</taxon>
        <taxon>Mycolicibacterium</taxon>
    </lineage>
</organism>
<name>A0AAV2WDX9_MYCNE</name>
<dbReference type="AlphaFoldDB" id="A0AAV2WDX9"/>
<reference evidence="1" key="1">
    <citation type="submission" date="2014-05" db="EMBL/GenBank/DDBJ databases">
        <authorList>
            <person name="Urmite Genomes"/>
        </authorList>
    </citation>
    <scope>NUCLEOTIDE SEQUENCE</scope>
    <source>
        <strain evidence="1">DSM 44074</strain>
    </source>
</reference>
<proteinExistence type="predicted"/>
<reference evidence="1" key="2">
    <citation type="submission" date="2015-09" db="EMBL/GenBank/DDBJ databases">
        <title>Draft genome sequence of Mycobacterium neoaurum DSM 44074.</title>
        <authorList>
            <person name="Croce O."/>
            <person name="Robert C."/>
            <person name="Raoult D."/>
            <person name="Drancourt M."/>
        </authorList>
    </citation>
    <scope>NUCLEOTIDE SEQUENCE</scope>
    <source>
        <strain evidence="1">DSM 44074</strain>
    </source>
</reference>
<sequence length="115" mass="12279">MKFSGLEKLVTPGSTGRPTMPPWLGATTLTTLATRFGYACRPVSRPSRGSGCRIAVVTSDRLLMSLVSGVAFSSRNFRVVDSNVFRSSTALATSRSVLVNELVNCARSLFSATNC</sequence>
<evidence type="ECO:0000313" key="1">
    <source>
        <dbReference type="EMBL" id="CDQ42152.1"/>
    </source>
</evidence>
<gene>
    <name evidence="1" type="ORF">BN1047_00001</name>
</gene>
<protein>
    <submittedName>
        <fullName evidence="1">Uncharacterized protein</fullName>
    </submittedName>
</protein>
<dbReference type="EMBL" id="LK021337">
    <property type="protein sequence ID" value="CDQ42152.1"/>
    <property type="molecule type" value="Genomic_DNA"/>
</dbReference>
<accession>A0AAV2WDX9</accession>